<dbReference type="EMBL" id="QSGN01000071">
    <property type="protein sequence ID" value="RHB22943.1"/>
    <property type="molecule type" value="Genomic_DNA"/>
</dbReference>
<reference evidence="8 9" key="1">
    <citation type="submission" date="2018-08" db="EMBL/GenBank/DDBJ databases">
        <title>A genome reference for cultivated species of the human gut microbiota.</title>
        <authorList>
            <person name="Zou Y."/>
            <person name="Xue W."/>
            <person name="Luo G."/>
        </authorList>
    </citation>
    <scope>NUCLEOTIDE SEQUENCE [LARGE SCALE GENOMIC DNA]</scope>
    <source>
        <strain evidence="8 9">AM40-34</strain>
    </source>
</reference>
<dbReference type="InterPro" id="IPR029486">
    <property type="entry name" value="GH97_N"/>
</dbReference>
<dbReference type="FunFam" id="3.20.20.70:FF:000220">
    <property type="entry name" value="Glucan 1,4-alpha-glucosidase SusB"/>
    <property type="match status" value="1"/>
</dbReference>
<keyword evidence="8" id="KW-0378">Hydrolase</keyword>
<dbReference type="InterPro" id="IPR029483">
    <property type="entry name" value="GH97_C"/>
</dbReference>
<dbReference type="Proteomes" id="UP000283482">
    <property type="component" value="Unassembled WGS sequence"/>
</dbReference>
<dbReference type="PANTHER" id="PTHR35803:SF1">
    <property type="entry name" value="GLUCAN 1,4-ALPHA-GLUCOSIDASE SUSB"/>
    <property type="match status" value="1"/>
</dbReference>
<dbReference type="InterPro" id="IPR052720">
    <property type="entry name" value="Glycosyl_hydrolase_97"/>
</dbReference>
<feature type="chain" id="PRO_5019118810" evidence="4">
    <location>
        <begin position="27"/>
        <end position="720"/>
    </location>
</feature>
<dbReference type="Pfam" id="PF14509">
    <property type="entry name" value="GH97_C"/>
    <property type="match status" value="1"/>
</dbReference>
<dbReference type="Gene3D" id="2.70.98.10">
    <property type="match status" value="1"/>
</dbReference>
<dbReference type="InterPro" id="IPR013785">
    <property type="entry name" value="Aldolase_TIM"/>
</dbReference>
<gene>
    <name evidence="8" type="ORF">DW889_16610</name>
</gene>
<dbReference type="RefSeq" id="WP_117907989.1">
    <property type="nucleotide sequence ID" value="NZ_AP031449.1"/>
</dbReference>
<keyword evidence="4" id="KW-0732">Signal</keyword>
<dbReference type="SUPFAM" id="SSF51445">
    <property type="entry name" value="(Trans)glycosidases"/>
    <property type="match status" value="1"/>
</dbReference>
<evidence type="ECO:0000256" key="4">
    <source>
        <dbReference type="SAM" id="SignalP"/>
    </source>
</evidence>
<dbReference type="InterPro" id="IPR017853">
    <property type="entry name" value="GH"/>
</dbReference>
<dbReference type="PANTHER" id="PTHR35803">
    <property type="entry name" value="GLUCAN 1,4-ALPHA-GLUCOSIDASE SUSB-RELATED"/>
    <property type="match status" value="1"/>
</dbReference>
<evidence type="ECO:0000256" key="2">
    <source>
        <dbReference type="ARBA" id="ARBA00011245"/>
    </source>
</evidence>
<dbReference type="AlphaFoldDB" id="A0A413UUA6"/>
<dbReference type="GO" id="GO:0030246">
    <property type="term" value="F:carbohydrate binding"/>
    <property type="evidence" value="ECO:0007669"/>
    <property type="project" value="InterPro"/>
</dbReference>
<accession>A0A413UUA6</accession>
<evidence type="ECO:0000256" key="1">
    <source>
        <dbReference type="ARBA" id="ARBA00001913"/>
    </source>
</evidence>
<feature type="domain" description="Glycosyl-hydrolase 97 catalytic" evidence="5">
    <location>
        <begin position="313"/>
        <end position="510"/>
    </location>
</feature>
<organism evidence="8 9">
    <name type="scientific">Bacteroides stercoris</name>
    <dbReference type="NCBI Taxonomy" id="46506"/>
    <lineage>
        <taxon>Bacteria</taxon>
        <taxon>Pseudomonadati</taxon>
        <taxon>Bacteroidota</taxon>
        <taxon>Bacteroidia</taxon>
        <taxon>Bacteroidales</taxon>
        <taxon>Bacteroidaceae</taxon>
        <taxon>Bacteroides</taxon>
    </lineage>
</organism>
<keyword evidence="3" id="KW-0106">Calcium</keyword>
<evidence type="ECO:0000313" key="9">
    <source>
        <dbReference type="Proteomes" id="UP000283482"/>
    </source>
</evidence>
<dbReference type="Pfam" id="PF10566">
    <property type="entry name" value="Glyco_hydro_97"/>
    <property type="match status" value="1"/>
</dbReference>
<comment type="subunit">
    <text evidence="2">Monomer.</text>
</comment>
<evidence type="ECO:0000256" key="3">
    <source>
        <dbReference type="ARBA" id="ARBA00022837"/>
    </source>
</evidence>
<dbReference type="GO" id="GO:0016787">
    <property type="term" value="F:hydrolase activity"/>
    <property type="evidence" value="ECO:0007669"/>
    <property type="project" value="UniProtKB-KW"/>
</dbReference>
<dbReference type="InterPro" id="IPR014718">
    <property type="entry name" value="GH-type_carb-bd"/>
</dbReference>
<dbReference type="Pfam" id="PF14508">
    <property type="entry name" value="GH97_N"/>
    <property type="match status" value="1"/>
</dbReference>
<evidence type="ECO:0000259" key="5">
    <source>
        <dbReference type="Pfam" id="PF10566"/>
    </source>
</evidence>
<dbReference type="Gene3D" id="3.20.20.70">
    <property type="entry name" value="Aldolase class I"/>
    <property type="match status" value="1"/>
</dbReference>
<feature type="domain" description="Glycosyl-hydrolase 97 N-terminal" evidence="6">
    <location>
        <begin position="29"/>
        <end position="295"/>
    </location>
</feature>
<proteinExistence type="predicted"/>
<name>A0A413UUA6_BACSE</name>
<comment type="cofactor">
    <cofactor evidence="1">
        <name>Ca(2+)</name>
        <dbReference type="ChEBI" id="CHEBI:29108"/>
    </cofactor>
</comment>
<protein>
    <submittedName>
        <fullName evidence="8">Glycoside hydrolase family 97 protein</fullName>
    </submittedName>
</protein>
<dbReference type="InterPro" id="IPR019563">
    <property type="entry name" value="GH97_catalytic"/>
</dbReference>
<evidence type="ECO:0000259" key="6">
    <source>
        <dbReference type="Pfam" id="PF14508"/>
    </source>
</evidence>
<comment type="caution">
    <text evidence="8">The sequence shown here is derived from an EMBL/GenBank/DDBJ whole genome shotgun (WGS) entry which is preliminary data.</text>
</comment>
<feature type="signal peptide" evidence="4">
    <location>
        <begin position="1"/>
        <end position="26"/>
    </location>
</feature>
<evidence type="ECO:0000313" key="8">
    <source>
        <dbReference type="EMBL" id="RHB22943.1"/>
    </source>
</evidence>
<feature type="domain" description="Glycosyl-hydrolase 97 C-terminal oligomerisation" evidence="7">
    <location>
        <begin position="605"/>
        <end position="705"/>
    </location>
</feature>
<sequence>MRNMKAICIKLTCFLLVLFMSRAAMAESITSPNGQLQLNFSVNSQGEPVYELFYKGKAVIKPSKLGLELKNDPGLMNGFTLADTQTSTFDETWEPVWGEVKQIRNYYNEMAVTLDQKAQDRNIIIRFRLFDDGLGFRYEFPLQKNLNYFVIKEERTQFAMTGDHKAFWIPGDYDTQEYDFTESKLSEIRGLMKSAITGNASQTQFSPTGVQTSLQMKTADGLYINLHEAALVDYSCMHLNLDDKNLIFESWLTPDAVGDKGYMQAPCKSPWRTVIVSDDARDILASKLTLNLNEPCAYEDVSWIKPVKYVGVWWEMIAGKSTWAYTDDLPSVKLGETDYSKTKPNGRHGANNENVKRYIDFAAAHGFDQVLVEGWNEGWEDWFGHSKDYVFDFVTPYPDFDVKMLNAYAKSKGVKLMMHHETSSSVRNYERHMDKAYRFMVDNGYNAMKSGYVGDIIPRGEHHYGQWMNNHYLYAVKKAADYKICVNGHEAVRPTGLCRTYPNLIGNESARGTEYEAFGGSKPFHTTLLPFNRLIGGPMDYTPGIFDTKLDFMGDLPHGQVQTTLAKQLALYVTLYSPLQMAADLVENYEKHMDAFQFIKDVAVDWDDSEYIEAEPGDYITVARKAKGTDNWFVGGITDENARTAGFTLDFLTSGKQYVATLYADGKDADYKENPTSYQIKKGIVTNKTKISVWEARSGGFALSLIEATPAEKKSVKKWK</sequence>
<evidence type="ECO:0000259" key="7">
    <source>
        <dbReference type="Pfam" id="PF14509"/>
    </source>
</evidence>